<name>A0ABQ9WTF6_9EUKA</name>
<evidence type="ECO:0000313" key="4">
    <source>
        <dbReference type="Proteomes" id="UP001281761"/>
    </source>
</evidence>
<feature type="transmembrane region" description="Helical" evidence="2">
    <location>
        <begin position="302"/>
        <end position="323"/>
    </location>
</feature>
<feature type="region of interest" description="Disordered" evidence="1">
    <location>
        <begin position="167"/>
        <end position="209"/>
    </location>
</feature>
<dbReference type="EMBL" id="JARBJD010000411">
    <property type="protein sequence ID" value="KAK2942399.1"/>
    <property type="molecule type" value="Genomic_DNA"/>
</dbReference>
<keyword evidence="4" id="KW-1185">Reference proteome</keyword>
<keyword evidence="2" id="KW-0472">Membrane</keyword>
<feature type="transmembrane region" description="Helical" evidence="2">
    <location>
        <begin position="245"/>
        <end position="268"/>
    </location>
</feature>
<proteinExistence type="predicted"/>
<organism evidence="3 4">
    <name type="scientific">Blattamonas nauphoetae</name>
    <dbReference type="NCBI Taxonomy" id="2049346"/>
    <lineage>
        <taxon>Eukaryota</taxon>
        <taxon>Metamonada</taxon>
        <taxon>Preaxostyla</taxon>
        <taxon>Oxymonadida</taxon>
        <taxon>Blattamonas</taxon>
    </lineage>
</organism>
<gene>
    <name evidence="3" type="ORF">BLNAU_22687</name>
</gene>
<feature type="compositionally biased region" description="Polar residues" evidence="1">
    <location>
        <begin position="138"/>
        <end position="152"/>
    </location>
</feature>
<evidence type="ECO:0000313" key="3">
    <source>
        <dbReference type="EMBL" id="KAK2942399.1"/>
    </source>
</evidence>
<reference evidence="3 4" key="1">
    <citation type="journal article" date="2022" name="bioRxiv">
        <title>Genomics of Preaxostyla Flagellates Illuminates Evolutionary Transitions and the Path Towards Mitochondrial Loss.</title>
        <authorList>
            <person name="Novak L.V.F."/>
            <person name="Treitli S.C."/>
            <person name="Pyrih J."/>
            <person name="Halakuc P."/>
            <person name="Pipaliya S.V."/>
            <person name="Vacek V."/>
            <person name="Brzon O."/>
            <person name="Soukal P."/>
            <person name="Eme L."/>
            <person name="Dacks J.B."/>
            <person name="Karnkowska A."/>
            <person name="Elias M."/>
            <person name="Hampl V."/>
        </authorList>
    </citation>
    <scope>NUCLEOTIDE SEQUENCE [LARGE SCALE GENOMIC DNA]</scope>
    <source>
        <strain evidence="3">NAU3</strain>
        <tissue evidence="3">Gut</tissue>
    </source>
</reference>
<comment type="caution">
    <text evidence="3">The sequence shown here is derived from an EMBL/GenBank/DDBJ whole genome shotgun (WGS) entry which is preliminary data.</text>
</comment>
<accession>A0ABQ9WTF6</accession>
<feature type="transmembrane region" description="Helical" evidence="2">
    <location>
        <begin position="275"/>
        <end position="296"/>
    </location>
</feature>
<evidence type="ECO:0000256" key="1">
    <source>
        <dbReference type="SAM" id="MobiDB-lite"/>
    </source>
</evidence>
<protein>
    <submittedName>
        <fullName evidence="3">Uncharacterized protein</fullName>
    </submittedName>
</protein>
<feature type="region of interest" description="Disordered" evidence="1">
    <location>
        <begin position="123"/>
        <end position="152"/>
    </location>
</feature>
<sequence>MRMSLSDGRYKHVHVEGHPELSINFNRPFLFAEDSDQALNVACPHFQDPGCSSISQYLPLFQTLKETLETIDIPIYLKNTLFISDTVTVTTRVNSPLGHPPVNRCETGRDTPSSEYSIQVVGTPTVQSGSIEEHSTTLKKTPTSDTSNTLSESLYPDTELNEELFNEERRPPTETQPIGRIVGDNTPERPMPVFPSSDTTRGGRPDRTSLPPHLTQIGCVFFADLEDNIGSICSNSQSGCGSNHYIVVGVAANHYIVVGIAANHYIVVGIAANHYIVVGIAANHYIVVGIAANHYIVVGIAANHYIVVGIAANHYIVVGIAANHYIVVGIAANHYIVVGIAANHYIVVGIAANHYIVVGIAANHYIVVGIAVSHYIVLDIYDRHLTHNFSFLFLISVDHPVMVSSGQ</sequence>
<evidence type="ECO:0000256" key="2">
    <source>
        <dbReference type="SAM" id="Phobius"/>
    </source>
</evidence>
<keyword evidence="2" id="KW-0812">Transmembrane</keyword>
<dbReference type="Proteomes" id="UP001281761">
    <property type="component" value="Unassembled WGS sequence"/>
</dbReference>
<feature type="transmembrane region" description="Helical" evidence="2">
    <location>
        <begin position="362"/>
        <end position="381"/>
    </location>
</feature>
<feature type="transmembrane region" description="Helical" evidence="2">
    <location>
        <begin position="335"/>
        <end position="356"/>
    </location>
</feature>
<keyword evidence="2" id="KW-1133">Transmembrane helix</keyword>